<dbReference type="InterPro" id="IPR003425">
    <property type="entry name" value="CCB3/YggT"/>
</dbReference>
<dbReference type="eggNOG" id="COG0762">
    <property type="taxonomic scope" value="Bacteria"/>
</dbReference>
<reference evidence="3" key="1">
    <citation type="submission" date="2011-01" db="EMBL/GenBank/DDBJ databases">
        <title>Complete sequence of chromosome of Thermovibrio ammonificans HB-1.</title>
        <authorList>
            <consortium name="US DOE Joint Genome Institute"/>
            <person name="Lucas S."/>
            <person name="Copeland A."/>
            <person name="Lapidus A."/>
            <person name="Cheng J.-F."/>
            <person name="Goodwin L."/>
            <person name="Pitluck S."/>
            <person name="Davenport K."/>
            <person name="Detter J.C."/>
            <person name="Han C."/>
            <person name="Tapia R."/>
            <person name="Land M."/>
            <person name="Hauser L."/>
            <person name="Kyrpides N."/>
            <person name="Ivanova N."/>
            <person name="Ovchinnikova G."/>
            <person name="Vetriani C."/>
            <person name="Woyke T."/>
        </authorList>
    </citation>
    <scope>NUCLEOTIDE SEQUENCE [LARGE SCALE GENOMIC DNA]</scope>
    <source>
        <strain evidence="3">HB-1</strain>
    </source>
</reference>
<dbReference type="RefSeq" id="WP_013536891.1">
    <property type="nucleotide sequence ID" value="NC_014926.1"/>
</dbReference>
<evidence type="ECO:0000313" key="4">
    <source>
        <dbReference type="Proteomes" id="UP000006362"/>
    </source>
</evidence>
<dbReference type="PANTHER" id="PTHR33219:SF14">
    <property type="entry name" value="PROTEIN COFACTOR ASSEMBLY OF COMPLEX C SUBUNIT B CCB3, CHLOROPLASTIC-RELATED"/>
    <property type="match status" value="1"/>
</dbReference>
<dbReference type="HOGENOM" id="CLU_136788_1_0_0"/>
<evidence type="ECO:0008006" key="5">
    <source>
        <dbReference type="Google" id="ProtNLM"/>
    </source>
</evidence>
<protein>
    <recommendedName>
        <fullName evidence="5">YggT family protein</fullName>
    </recommendedName>
</protein>
<dbReference type="EMBL" id="CP002444">
    <property type="protein sequence ID" value="ADU96105.1"/>
    <property type="molecule type" value="Genomic_DNA"/>
</dbReference>
<name>E8T3H4_THEA1</name>
<organism evidence="3 4">
    <name type="scientific">Thermovibrio ammonificans (strain DSM 15698 / JCM 12110 / HB-1)</name>
    <dbReference type="NCBI Taxonomy" id="648996"/>
    <lineage>
        <taxon>Bacteria</taxon>
        <taxon>Pseudomonadati</taxon>
        <taxon>Aquificota</taxon>
        <taxon>Aquificia</taxon>
        <taxon>Desulfurobacteriales</taxon>
        <taxon>Desulfurobacteriaceae</taxon>
        <taxon>Thermovibrio</taxon>
    </lineage>
</organism>
<gene>
    <name evidence="3" type="ordered locus">Theam_0131</name>
</gene>
<feature type="transmembrane region" description="Helical" evidence="2">
    <location>
        <begin position="6"/>
        <end position="26"/>
    </location>
</feature>
<dbReference type="KEGG" id="tam:Theam_0131"/>
<dbReference type="Proteomes" id="UP000006362">
    <property type="component" value="Chromosome"/>
</dbReference>
<proteinExistence type="inferred from homology"/>
<dbReference type="STRING" id="648996.Theam_0131"/>
<comment type="similarity">
    <text evidence="1">Belongs to the YggT family.</text>
</comment>
<evidence type="ECO:0000256" key="1">
    <source>
        <dbReference type="ARBA" id="ARBA00010894"/>
    </source>
</evidence>
<sequence>MLVKLAHLLIEALTWFIIVTTLLTFIPPHSRNRPINRAIELLDRLLEPIRKVVPPIGGVDLSPAIAIIVLQLIDKILRGL</sequence>
<keyword evidence="2" id="KW-0812">Transmembrane</keyword>
<evidence type="ECO:0000313" key="3">
    <source>
        <dbReference type="EMBL" id="ADU96105.1"/>
    </source>
</evidence>
<dbReference type="AlphaFoldDB" id="E8T3H4"/>
<dbReference type="GO" id="GO:0016020">
    <property type="term" value="C:membrane"/>
    <property type="evidence" value="ECO:0007669"/>
    <property type="project" value="InterPro"/>
</dbReference>
<keyword evidence="4" id="KW-1185">Reference proteome</keyword>
<dbReference type="OrthoDB" id="9806665at2"/>
<dbReference type="Pfam" id="PF02325">
    <property type="entry name" value="CCB3_YggT"/>
    <property type="match status" value="1"/>
</dbReference>
<dbReference type="PANTHER" id="PTHR33219">
    <property type="entry name" value="YLMG HOMOLOG PROTEIN 2, CHLOROPLASTIC"/>
    <property type="match status" value="1"/>
</dbReference>
<keyword evidence="2" id="KW-1133">Transmembrane helix</keyword>
<keyword evidence="2" id="KW-0472">Membrane</keyword>
<accession>E8T3H4</accession>
<evidence type="ECO:0000256" key="2">
    <source>
        <dbReference type="SAM" id="Phobius"/>
    </source>
</evidence>